<dbReference type="EMBL" id="KV429058">
    <property type="protein sequence ID" value="KZT69410.1"/>
    <property type="molecule type" value="Genomic_DNA"/>
</dbReference>
<keyword evidence="2" id="KW-1185">Reference proteome</keyword>
<reference evidence="1 2" key="1">
    <citation type="journal article" date="2016" name="Mol. Biol. Evol.">
        <title>Comparative Genomics of Early-Diverging Mushroom-Forming Fungi Provides Insights into the Origins of Lignocellulose Decay Capabilities.</title>
        <authorList>
            <person name="Nagy L.G."/>
            <person name="Riley R."/>
            <person name="Tritt A."/>
            <person name="Adam C."/>
            <person name="Daum C."/>
            <person name="Floudas D."/>
            <person name="Sun H."/>
            <person name="Yadav J.S."/>
            <person name="Pangilinan J."/>
            <person name="Larsson K.H."/>
            <person name="Matsuura K."/>
            <person name="Barry K."/>
            <person name="Labutti K."/>
            <person name="Kuo R."/>
            <person name="Ohm R.A."/>
            <person name="Bhattacharya S.S."/>
            <person name="Shirouzu T."/>
            <person name="Yoshinaga Y."/>
            <person name="Martin F.M."/>
            <person name="Grigoriev I.V."/>
            <person name="Hibbett D.S."/>
        </authorList>
    </citation>
    <scope>NUCLEOTIDE SEQUENCE [LARGE SCALE GENOMIC DNA]</scope>
    <source>
        <strain evidence="1 2">L-15889</strain>
    </source>
</reference>
<protein>
    <submittedName>
        <fullName evidence="1">Uncharacterized protein</fullName>
    </submittedName>
</protein>
<gene>
    <name evidence="1" type="ORF">DAEQUDRAFT_726708</name>
</gene>
<organism evidence="1 2">
    <name type="scientific">Daedalea quercina L-15889</name>
    <dbReference type="NCBI Taxonomy" id="1314783"/>
    <lineage>
        <taxon>Eukaryota</taxon>
        <taxon>Fungi</taxon>
        <taxon>Dikarya</taxon>
        <taxon>Basidiomycota</taxon>
        <taxon>Agaricomycotina</taxon>
        <taxon>Agaricomycetes</taxon>
        <taxon>Polyporales</taxon>
        <taxon>Fomitopsis</taxon>
    </lineage>
</organism>
<name>A0A165QFS3_9APHY</name>
<sequence length="173" mass="19611">MTLDVSGFDSCYLSAVPAHRIFSECTIQQYCFNSNFGEEIAEPRVYRIGRNGQEVISVADQKSQRASFSQEEAWATRGDRAVWAADRGSHSDRGSPIWWQAPRDPQINPRFDTNPSCRVEGLGMTLRSTQYSSSCRSKWKFMEFRSARHPPGELTSSVAITHCKRDLLLQSLN</sequence>
<dbReference type="Proteomes" id="UP000076727">
    <property type="component" value="Unassembled WGS sequence"/>
</dbReference>
<evidence type="ECO:0000313" key="1">
    <source>
        <dbReference type="EMBL" id="KZT69410.1"/>
    </source>
</evidence>
<proteinExistence type="predicted"/>
<evidence type="ECO:0000313" key="2">
    <source>
        <dbReference type="Proteomes" id="UP000076727"/>
    </source>
</evidence>
<dbReference type="AlphaFoldDB" id="A0A165QFS3"/>
<accession>A0A165QFS3</accession>